<organism evidence="1 2">
    <name type="scientific">Cirrhinus mrigala</name>
    <name type="common">Mrigala</name>
    <dbReference type="NCBI Taxonomy" id="683832"/>
    <lineage>
        <taxon>Eukaryota</taxon>
        <taxon>Metazoa</taxon>
        <taxon>Chordata</taxon>
        <taxon>Craniata</taxon>
        <taxon>Vertebrata</taxon>
        <taxon>Euteleostomi</taxon>
        <taxon>Actinopterygii</taxon>
        <taxon>Neopterygii</taxon>
        <taxon>Teleostei</taxon>
        <taxon>Ostariophysi</taxon>
        <taxon>Cypriniformes</taxon>
        <taxon>Cyprinidae</taxon>
        <taxon>Labeoninae</taxon>
        <taxon>Labeonini</taxon>
        <taxon>Cirrhinus</taxon>
    </lineage>
</organism>
<comment type="caution">
    <text evidence="1">The sequence shown here is derived from an EMBL/GenBank/DDBJ whole genome shotgun (WGS) entry which is preliminary data.</text>
</comment>
<protein>
    <submittedName>
        <fullName evidence="1">Uncharacterized protein</fullName>
    </submittedName>
</protein>
<reference evidence="1 2" key="1">
    <citation type="submission" date="2024-05" db="EMBL/GenBank/DDBJ databases">
        <title>Genome sequencing and assembly of Indian major carp, Cirrhinus mrigala (Hamilton, 1822).</title>
        <authorList>
            <person name="Mohindra V."/>
            <person name="Chowdhury L.M."/>
            <person name="Lal K."/>
            <person name="Jena J.K."/>
        </authorList>
    </citation>
    <scope>NUCLEOTIDE SEQUENCE [LARGE SCALE GENOMIC DNA]</scope>
    <source>
        <strain evidence="1">CM1030</strain>
        <tissue evidence="1">Blood</tissue>
    </source>
</reference>
<dbReference type="Proteomes" id="UP001529510">
    <property type="component" value="Unassembled WGS sequence"/>
</dbReference>
<dbReference type="AlphaFoldDB" id="A0ABD0MKD2"/>
<keyword evidence="2" id="KW-1185">Reference proteome</keyword>
<name>A0ABD0MKD2_CIRMR</name>
<dbReference type="EMBL" id="JAMKFB020000531">
    <property type="protein sequence ID" value="KAL0149106.1"/>
    <property type="molecule type" value="Genomic_DNA"/>
</dbReference>
<proteinExistence type="predicted"/>
<accession>A0ABD0MKD2</accession>
<evidence type="ECO:0000313" key="1">
    <source>
        <dbReference type="EMBL" id="KAL0149106.1"/>
    </source>
</evidence>
<sequence>MSIAASVEGLPSSDAEDSAGQLPVVVVAQSESEAKLMAMFPLAASTARLEASLFGDTVQEYPSGLEQLTCREECLWKGRVSSACRRRLLAQTGIAPLPFGGVELATSRGRSLPLGCLA</sequence>
<gene>
    <name evidence="1" type="ORF">M9458_055538</name>
</gene>
<evidence type="ECO:0000313" key="2">
    <source>
        <dbReference type="Proteomes" id="UP001529510"/>
    </source>
</evidence>